<accession>A0AAE0ELM5</accession>
<evidence type="ECO:0000313" key="4">
    <source>
        <dbReference type="Proteomes" id="UP001190700"/>
    </source>
</evidence>
<name>A0AAE0ELM5_9CHLO</name>
<feature type="signal peptide" evidence="2">
    <location>
        <begin position="1"/>
        <end position="28"/>
    </location>
</feature>
<gene>
    <name evidence="3" type="ORF">CYMTET_56634</name>
</gene>
<dbReference type="AlphaFoldDB" id="A0AAE0ELM5"/>
<comment type="caution">
    <text evidence="3">The sequence shown here is derived from an EMBL/GenBank/DDBJ whole genome shotgun (WGS) entry which is preliminary data.</text>
</comment>
<feature type="compositionally biased region" description="Polar residues" evidence="1">
    <location>
        <begin position="311"/>
        <end position="328"/>
    </location>
</feature>
<dbReference type="Gene3D" id="3.40.50.300">
    <property type="entry name" value="P-loop containing nucleotide triphosphate hydrolases"/>
    <property type="match status" value="1"/>
</dbReference>
<evidence type="ECO:0000256" key="2">
    <source>
        <dbReference type="SAM" id="SignalP"/>
    </source>
</evidence>
<feature type="region of interest" description="Disordered" evidence="1">
    <location>
        <begin position="308"/>
        <end position="328"/>
    </location>
</feature>
<proteinExistence type="predicted"/>
<organism evidence="3 4">
    <name type="scientific">Cymbomonas tetramitiformis</name>
    <dbReference type="NCBI Taxonomy" id="36881"/>
    <lineage>
        <taxon>Eukaryota</taxon>
        <taxon>Viridiplantae</taxon>
        <taxon>Chlorophyta</taxon>
        <taxon>Pyramimonadophyceae</taxon>
        <taxon>Pyramimonadales</taxon>
        <taxon>Pyramimonadaceae</taxon>
        <taxon>Cymbomonas</taxon>
    </lineage>
</organism>
<evidence type="ECO:0008006" key="5">
    <source>
        <dbReference type="Google" id="ProtNLM"/>
    </source>
</evidence>
<sequence>MGTIRPTVVWTCVSTLLLGLGISQIISAGLLESNPTADGASDDVVCGSGRGSCDAGSPRAPLLDNCPMTVVSGDVRATVVTAATEPHCRAGDAPPIGGPPTRHHNNGARMCYNLPLKCLLKLFQPQQLCRVTFLKGREGMQTNNLPPLLGHQHLPLIAVPYSVALFRDPATRLSSAATHVMREPRTAKWHQRHDNVKLLSEHLQTVAAETAPLAYAMHPGVTGCQTRMLLGHSCVDRNWRATEADVVKAERRLTRLAFIGITEYFDASVCLWHAMYGGRAPRVAFHNMRPGIYPPPAPPRELVSEAEEQAVQGSPSTPKNMSAKESLTSRLQELDSADMRVYTFAKRIFLERLREYGVDEDGNCCKPLPL</sequence>
<dbReference type="InterPro" id="IPR027417">
    <property type="entry name" value="P-loop_NTPase"/>
</dbReference>
<dbReference type="Proteomes" id="UP001190700">
    <property type="component" value="Unassembled WGS sequence"/>
</dbReference>
<keyword evidence="2" id="KW-0732">Signal</keyword>
<keyword evidence="4" id="KW-1185">Reference proteome</keyword>
<evidence type="ECO:0000256" key="1">
    <source>
        <dbReference type="SAM" id="MobiDB-lite"/>
    </source>
</evidence>
<reference evidence="3 4" key="1">
    <citation type="journal article" date="2015" name="Genome Biol. Evol.">
        <title>Comparative Genomics of a Bacterivorous Green Alga Reveals Evolutionary Causalities and Consequences of Phago-Mixotrophic Mode of Nutrition.</title>
        <authorList>
            <person name="Burns J.A."/>
            <person name="Paasch A."/>
            <person name="Narechania A."/>
            <person name="Kim E."/>
        </authorList>
    </citation>
    <scope>NUCLEOTIDE SEQUENCE [LARGE SCALE GENOMIC DNA]</scope>
    <source>
        <strain evidence="3 4">PLY_AMNH</strain>
    </source>
</reference>
<dbReference type="EMBL" id="LGRX02035816">
    <property type="protein sequence ID" value="KAK3233048.1"/>
    <property type="molecule type" value="Genomic_DNA"/>
</dbReference>
<protein>
    <recommendedName>
        <fullName evidence="5">Sulfotransferase</fullName>
    </recommendedName>
</protein>
<evidence type="ECO:0000313" key="3">
    <source>
        <dbReference type="EMBL" id="KAK3233048.1"/>
    </source>
</evidence>
<feature type="chain" id="PRO_5042197416" description="Sulfotransferase" evidence="2">
    <location>
        <begin position="29"/>
        <end position="370"/>
    </location>
</feature>